<dbReference type="Pfam" id="PF01467">
    <property type="entry name" value="CTP_transf_like"/>
    <property type="match status" value="1"/>
</dbReference>
<dbReference type="EMBL" id="MN079097">
    <property type="protein sequence ID" value="QEA05232.1"/>
    <property type="molecule type" value="Genomic_DNA"/>
</dbReference>
<evidence type="ECO:0000256" key="3">
    <source>
        <dbReference type="ARBA" id="ARBA00022679"/>
    </source>
</evidence>
<accession>A0A5B8RCT2</accession>
<organism evidence="9">
    <name type="scientific">uncultured organism</name>
    <dbReference type="NCBI Taxonomy" id="155900"/>
    <lineage>
        <taxon>unclassified sequences</taxon>
        <taxon>environmental samples</taxon>
    </lineage>
</organism>
<dbReference type="EC" id="2.7.7.18" evidence="9"/>
<dbReference type="CDD" id="cd02165">
    <property type="entry name" value="NMNAT"/>
    <property type="match status" value="1"/>
</dbReference>
<keyword evidence="3 9" id="KW-0808">Transferase</keyword>
<dbReference type="InterPro" id="IPR004821">
    <property type="entry name" value="Cyt_trans-like"/>
</dbReference>
<evidence type="ECO:0000256" key="4">
    <source>
        <dbReference type="ARBA" id="ARBA00022695"/>
    </source>
</evidence>
<keyword evidence="4 9" id="KW-0548">Nucleotidyltransferase</keyword>
<evidence type="ECO:0000256" key="7">
    <source>
        <dbReference type="ARBA" id="ARBA00023027"/>
    </source>
</evidence>
<dbReference type="AlphaFoldDB" id="A0A5B8RCT2"/>
<feature type="domain" description="Cytidyltransferase-like" evidence="8">
    <location>
        <begin position="10"/>
        <end position="187"/>
    </location>
</feature>
<keyword evidence="7" id="KW-0520">NAD</keyword>
<dbReference type="Gene3D" id="3.40.50.620">
    <property type="entry name" value="HUPs"/>
    <property type="match status" value="1"/>
</dbReference>
<dbReference type="InterPro" id="IPR005248">
    <property type="entry name" value="NadD/NMNAT"/>
</dbReference>
<dbReference type="PANTHER" id="PTHR39321:SF3">
    <property type="entry name" value="PHOSPHOPANTETHEINE ADENYLYLTRANSFERASE"/>
    <property type="match status" value="1"/>
</dbReference>
<evidence type="ECO:0000256" key="5">
    <source>
        <dbReference type="ARBA" id="ARBA00022741"/>
    </source>
</evidence>
<dbReference type="NCBIfam" id="TIGR00125">
    <property type="entry name" value="cyt_tran_rel"/>
    <property type="match status" value="1"/>
</dbReference>
<dbReference type="GO" id="GO:0009435">
    <property type="term" value="P:NAD+ biosynthetic process"/>
    <property type="evidence" value="ECO:0007669"/>
    <property type="project" value="UniProtKB-UniPathway"/>
</dbReference>
<evidence type="ECO:0000256" key="1">
    <source>
        <dbReference type="ARBA" id="ARBA00004790"/>
    </source>
</evidence>
<reference evidence="9" key="1">
    <citation type="submission" date="2019-06" db="EMBL/GenBank/DDBJ databases">
        <authorList>
            <person name="Murdoch R.W."/>
            <person name="Fathepure B."/>
        </authorList>
    </citation>
    <scope>NUCLEOTIDE SEQUENCE</scope>
</reference>
<comment type="pathway">
    <text evidence="1">Cofactor biosynthesis; NAD(+) biosynthesis.</text>
</comment>
<dbReference type="PANTHER" id="PTHR39321">
    <property type="entry name" value="NICOTINATE-NUCLEOTIDE ADENYLYLTRANSFERASE-RELATED"/>
    <property type="match status" value="1"/>
</dbReference>
<dbReference type="UniPathway" id="UPA00253"/>
<gene>
    <name evidence="9" type="primary">nadD</name>
    <name evidence="9" type="ORF">KBTEX_01552</name>
</gene>
<name>A0A5B8RCT2_9ZZZZ</name>
<keyword evidence="5" id="KW-0547">Nucleotide-binding</keyword>
<evidence type="ECO:0000256" key="2">
    <source>
        <dbReference type="ARBA" id="ARBA00022642"/>
    </source>
</evidence>
<dbReference type="NCBIfam" id="NF000839">
    <property type="entry name" value="PRK00071.1-1"/>
    <property type="match status" value="1"/>
</dbReference>
<dbReference type="GO" id="GO:0004515">
    <property type="term" value="F:nicotinate-nucleotide adenylyltransferase activity"/>
    <property type="evidence" value="ECO:0007669"/>
    <property type="project" value="UniProtKB-EC"/>
</dbReference>
<dbReference type="InterPro" id="IPR014729">
    <property type="entry name" value="Rossmann-like_a/b/a_fold"/>
</dbReference>
<protein>
    <submittedName>
        <fullName evidence="9">Putative nicotinate-nucleotide adenylyltransferase</fullName>
        <ecNumber evidence="9">2.7.7.18</ecNumber>
    </submittedName>
</protein>
<keyword evidence="6" id="KW-0067">ATP-binding</keyword>
<dbReference type="NCBIfam" id="TIGR00482">
    <property type="entry name" value="nicotinate (nicotinamide) nucleotide adenylyltransferase"/>
    <property type="match status" value="1"/>
</dbReference>
<sequence length="218" mass="24232">MIPGRAPLGILGGTFDPVHYGHLRPAVELLEALNLAELRLVPGRIPPHRPPPRVSPHRRLEVLTEAVRAMPGLRVDDRELHRGGPSYTVDTLRTLREEIGERPLCFALGSDAFLGLPRWYRWEALTDYAHLVVMERPGHPTRLGGGFGEWAMARRADSASALRDAPAGRILFMPVTQLDISATGVRRLLACGESARCLMPEPAWRLIAENGWYGYPQV</sequence>
<dbReference type="HAMAP" id="MF_00244">
    <property type="entry name" value="NaMN_adenylyltr"/>
    <property type="match status" value="1"/>
</dbReference>
<evidence type="ECO:0000313" key="9">
    <source>
        <dbReference type="EMBL" id="QEA05232.1"/>
    </source>
</evidence>
<proteinExistence type="inferred from homology"/>
<dbReference type="SUPFAM" id="SSF52374">
    <property type="entry name" value="Nucleotidylyl transferase"/>
    <property type="match status" value="1"/>
</dbReference>
<dbReference type="GO" id="GO:0005524">
    <property type="term" value="F:ATP binding"/>
    <property type="evidence" value="ECO:0007669"/>
    <property type="project" value="UniProtKB-KW"/>
</dbReference>
<evidence type="ECO:0000256" key="6">
    <source>
        <dbReference type="ARBA" id="ARBA00022840"/>
    </source>
</evidence>
<keyword evidence="2" id="KW-0662">Pyridine nucleotide biosynthesis</keyword>
<evidence type="ECO:0000259" key="8">
    <source>
        <dbReference type="Pfam" id="PF01467"/>
    </source>
</evidence>